<proteinExistence type="predicted"/>
<evidence type="ECO:0000313" key="3">
    <source>
        <dbReference type="Proteomes" id="UP000250321"/>
    </source>
</evidence>
<gene>
    <name evidence="2" type="ORF">Pyn_39199</name>
</gene>
<name>A0A315ACU4_PRUYE</name>
<comment type="caution">
    <text evidence="2">The sequence shown here is derived from an EMBL/GenBank/DDBJ whole genome shotgun (WGS) entry which is preliminary data.</text>
</comment>
<dbReference type="Proteomes" id="UP000250321">
    <property type="component" value="Unassembled WGS sequence"/>
</dbReference>
<feature type="compositionally biased region" description="Polar residues" evidence="1">
    <location>
        <begin position="1"/>
        <end position="17"/>
    </location>
</feature>
<keyword evidence="3" id="KW-1185">Reference proteome</keyword>
<evidence type="ECO:0000313" key="2">
    <source>
        <dbReference type="EMBL" id="PQQ12036.1"/>
    </source>
</evidence>
<dbReference type="OrthoDB" id="61116at2759"/>
<organism evidence="2 3">
    <name type="scientific">Prunus yedoensis var. nudiflora</name>
    <dbReference type="NCBI Taxonomy" id="2094558"/>
    <lineage>
        <taxon>Eukaryota</taxon>
        <taxon>Viridiplantae</taxon>
        <taxon>Streptophyta</taxon>
        <taxon>Embryophyta</taxon>
        <taxon>Tracheophyta</taxon>
        <taxon>Spermatophyta</taxon>
        <taxon>Magnoliopsida</taxon>
        <taxon>eudicotyledons</taxon>
        <taxon>Gunneridae</taxon>
        <taxon>Pentapetalae</taxon>
        <taxon>rosids</taxon>
        <taxon>fabids</taxon>
        <taxon>Rosales</taxon>
        <taxon>Rosaceae</taxon>
        <taxon>Amygdaloideae</taxon>
        <taxon>Amygdaleae</taxon>
        <taxon>Prunus</taxon>
    </lineage>
</organism>
<protein>
    <submittedName>
        <fullName evidence="2">B3 domain-containing protein REM10-like</fullName>
    </submittedName>
</protein>
<evidence type="ECO:0000256" key="1">
    <source>
        <dbReference type="SAM" id="MobiDB-lite"/>
    </source>
</evidence>
<accession>A0A315ACU4</accession>
<feature type="region of interest" description="Disordered" evidence="1">
    <location>
        <begin position="1"/>
        <end position="25"/>
    </location>
</feature>
<dbReference type="EMBL" id="PJQY01000373">
    <property type="protein sequence ID" value="PQQ12036.1"/>
    <property type="molecule type" value="Genomic_DNA"/>
</dbReference>
<sequence>MESIYHVTNSRGTANESESGRRRNLSLSTTVTALSTIAKAVSHLKGNLGPSTSSPGVEQSLVELGRRIPPAFNKNFNGRRLGKCTMRGPTGKCWAVDLEQRRDGLFFI</sequence>
<dbReference type="AlphaFoldDB" id="A0A315ACU4"/>
<reference evidence="2 3" key="1">
    <citation type="submission" date="2018-02" db="EMBL/GenBank/DDBJ databases">
        <title>Draft genome of wild Prunus yedoensis var. nudiflora.</title>
        <authorList>
            <person name="Baek S."/>
            <person name="Kim J.-H."/>
            <person name="Choi K."/>
            <person name="Kim G.-B."/>
            <person name="Cho A."/>
            <person name="Jang H."/>
            <person name="Shin C.-H."/>
            <person name="Yu H.-J."/>
            <person name="Mun J.-H."/>
        </authorList>
    </citation>
    <scope>NUCLEOTIDE SEQUENCE [LARGE SCALE GENOMIC DNA]</scope>
    <source>
        <strain evidence="3">cv. Jeju island</strain>
        <tissue evidence="2">Leaf</tissue>
    </source>
</reference>